<feature type="region of interest" description="Disordered" evidence="1">
    <location>
        <begin position="1"/>
        <end position="32"/>
    </location>
</feature>
<keyword evidence="3" id="KW-1185">Reference proteome</keyword>
<evidence type="ECO:0000256" key="1">
    <source>
        <dbReference type="SAM" id="MobiDB-lite"/>
    </source>
</evidence>
<dbReference type="Proteomes" id="UP001500236">
    <property type="component" value="Unassembled WGS sequence"/>
</dbReference>
<feature type="compositionally biased region" description="Basic and acidic residues" evidence="1">
    <location>
        <begin position="9"/>
        <end position="23"/>
    </location>
</feature>
<comment type="caution">
    <text evidence="2">The sequence shown here is derived from an EMBL/GenBank/DDBJ whole genome shotgun (WGS) entry which is preliminary data.</text>
</comment>
<dbReference type="RefSeq" id="WP_311024317.1">
    <property type="nucleotide sequence ID" value="NZ_BAAAVT010000002.1"/>
</dbReference>
<dbReference type="EMBL" id="BAAAVT010000002">
    <property type="protein sequence ID" value="GAA3052639.1"/>
    <property type="molecule type" value="Genomic_DNA"/>
</dbReference>
<sequence length="463" mass="48125">MSSTPAGRQTDDARSREHHDDQAPRAAGVPRLLVDGTIHSTAEPYAEAMLVQDGLISWIGAPESAEHVIRGDHERQELDRGLVAPAFVGRVDSDLRALNASAVATLLDEAAAHGQGALRLVLDVTTASLEGDPGTRTRLVEVLKAAYWHPVVAFPVVRLTGLAADVPTSDGGAGQEGLPGPAQRIQRLIALVEHCDDAAGAPVGVELSLGEISGGVLPAGSAVSPETHEHIVDHLVEVSAPLAEASRQLLLDVAGHAPDAVAAVVVDTRRRLQERRTTPRPDRPTVLVDFDSARRADWEALVGTAHHVLMRAPGHLGLALSAGIPTSVAPGADVDPWAMVATHVHRSEAAVSVRAAFNAQTRAAHRSLPAPDGLGPGTAGLAAQLAPGAVATYTVWEVESLAVQTPDARTAAWSTDARARTPLLPFLGTAAEPAALPRLRATVVSGVEVHGTADARHSGAQDS</sequence>
<name>A0ABP6LS15_9MICC</name>
<organism evidence="2 3">
    <name type="scientific">Nesterenkonia aethiopica</name>
    <dbReference type="NCBI Taxonomy" id="269144"/>
    <lineage>
        <taxon>Bacteria</taxon>
        <taxon>Bacillati</taxon>
        <taxon>Actinomycetota</taxon>
        <taxon>Actinomycetes</taxon>
        <taxon>Micrococcales</taxon>
        <taxon>Micrococcaceae</taxon>
        <taxon>Nesterenkonia</taxon>
    </lineage>
</organism>
<dbReference type="InterPro" id="IPR011059">
    <property type="entry name" value="Metal-dep_hydrolase_composite"/>
</dbReference>
<dbReference type="SUPFAM" id="SSF51338">
    <property type="entry name" value="Composite domain of metallo-dependent hydrolases"/>
    <property type="match status" value="1"/>
</dbReference>
<protein>
    <submittedName>
        <fullName evidence="2">Uncharacterized protein</fullName>
    </submittedName>
</protein>
<evidence type="ECO:0000313" key="2">
    <source>
        <dbReference type="EMBL" id="GAA3052639.1"/>
    </source>
</evidence>
<proteinExistence type="predicted"/>
<reference evidence="3" key="1">
    <citation type="journal article" date="2019" name="Int. J. Syst. Evol. Microbiol.">
        <title>The Global Catalogue of Microorganisms (GCM) 10K type strain sequencing project: providing services to taxonomists for standard genome sequencing and annotation.</title>
        <authorList>
            <consortium name="The Broad Institute Genomics Platform"/>
            <consortium name="The Broad Institute Genome Sequencing Center for Infectious Disease"/>
            <person name="Wu L."/>
            <person name="Ma J."/>
        </authorList>
    </citation>
    <scope>NUCLEOTIDE SEQUENCE [LARGE SCALE GENOMIC DNA]</scope>
    <source>
        <strain evidence="3">JCM 14309</strain>
    </source>
</reference>
<accession>A0ABP6LS15</accession>
<gene>
    <name evidence="2" type="ORF">GCM10010529_03340</name>
</gene>
<evidence type="ECO:0000313" key="3">
    <source>
        <dbReference type="Proteomes" id="UP001500236"/>
    </source>
</evidence>